<protein>
    <recommendedName>
        <fullName evidence="4">Secreted protein</fullName>
    </recommendedName>
</protein>
<dbReference type="CTD" id="20326139"/>
<accession>A0A074ZVJ8</accession>
<keyword evidence="1" id="KW-0732">Signal</keyword>
<dbReference type="EMBL" id="KL597306">
    <property type="protein sequence ID" value="KER19159.1"/>
    <property type="molecule type" value="Genomic_DNA"/>
</dbReference>
<feature type="signal peptide" evidence="1">
    <location>
        <begin position="1"/>
        <end position="15"/>
    </location>
</feature>
<proteinExistence type="predicted"/>
<dbReference type="AlphaFoldDB" id="A0A074ZVJ8"/>
<dbReference type="GeneID" id="20326139"/>
<dbReference type="OrthoDB" id="6250480at2759"/>
<organism evidence="2 3">
    <name type="scientific">Opisthorchis viverrini</name>
    <name type="common">Southeast Asian liver fluke</name>
    <dbReference type="NCBI Taxonomy" id="6198"/>
    <lineage>
        <taxon>Eukaryota</taxon>
        <taxon>Metazoa</taxon>
        <taxon>Spiralia</taxon>
        <taxon>Lophotrochozoa</taxon>
        <taxon>Platyhelminthes</taxon>
        <taxon>Trematoda</taxon>
        <taxon>Digenea</taxon>
        <taxon>Opisthorchiida</taxon>
        <taxon>Opisthorchiata</taxon>
        <taxon>Opisthorchiidae</taxon>
        <taxon>Opisthorchis</taxon>
    </lineage>
</organism>
<evidence type="ECO:0000313" key="3">
    <source>
        <dbReference type="Proteomes" id="UP000054324"/>
    </source>
</evidence>
<dbReference type="Proteomes" id="UP000054324">
    <property type="component" value="Unassembled WGS sequence"/>
</dbReference>
<evidence type="ECO:0008006" key="4">
    <source>
        <dbReference type="Google" id="ProtNLM"/>
    </source>
</evidence>
<sequence length="215" mass="23957">MYNFCFLILVYASWAVRSDVDCGSGPLQKVSDSCMFKLNGLMGFCAANKQCADRGGSFGQHWFLVGKNAHKIPSSFSEGQSIWTSRTRLFERNPSGHVWRVGDPHWSHYSETTANASAPSNPSVEGSAARITYVQHNGTTNMFYFTRNNKELRGAVCERALVPTPYHPSSNMPLTTEVFRVTWPRPSQSMVLDDRESVGCYANHMAQSIIDCALT</sequence>
<keyword evidence="3" id="KW-1185">Reference proteome</keyword>
<dbReference type="RefSeq" id="XP_009177094.1">
    <property type="nucleotide sequence ID" value="XM_009178830.1"/>
</dbReference>
<feature type="chain" id="PRO_5012271928" description="Secreted protein" evidence="1">
    <location>
        <begin position="16"/>
        <end position="215"/>
    </location>
</feature>
<evidence type="ECO:0000313" key="2">
    <source>
        <dbReference type="EMBL" id="KER19159.1"/>
    </source>
</evidence>
<gene>
    <name evidence="2" type="ORF">T265_11971</name>
</gene>
<reference evidence="2 3" key="1">
    <citation type="submission" date="2013-11" db="EMBL/GenBank/DDBJ databases">
        <title>Opisthorchis viverrini - life in the bile duct.</title>
        <authorList>
            <person name="Young N.D."/>
            <person name="Nagarajan N."/>
            <person name="Lin S.J."/>
            <person name="Korhonen P.K."/>
            <person name="Jex A.R."/>
            <person name="Hall R.S."/>
            <person name="Safavi-Hemami H."/>
            <person name="Kaewkong W."/>
            <person name="Bertrand D."/>
            <person name="Gao S."/>
            <person name="Seet Q."/>
            <person name="Wongkham S."/>
            <person name="Teh B.T."/>
            <person name="Wongkham C."/>
            <person name="Intapan P.M."/>
            <person name="Maleewong W."/>
            <person name="Yang X."/>
            <person name="Hu M."/>
            <person name="Wang Z."/>
            <person name="Hofmann A."/>
            <person name="Sternberg P.W."/>
            <person name="Tan P."/>
            <person name="Wang J."/>
            <person name="Gasser R.B."/>
        </authorList>
    </citation>
    <scope>NUCLEOTIDE SEQUENCE [LARGE SCALE GENOMIC DNA]</scope>
</reference>
<name>A0A074ZVJ8_OPIVI</name>
<dbReference type="KEGG" id="ovi:T265_11971"/>
<evidence type="ECO:0000256" key="1">
    <source>
        <dbReference type="SAM" id="SignalP"/>
    </source>
</evidence>